<dbReference type="EMBL" id="CADCWE010000223">
    <property type="protein sequence ID" value="CAA9556908.1"/>
    <property type="molecule type" value="Genomic_DNA"/>
</dbReference>
<dbReference type="GO" id="GO:0019301">
    <property type="term" value="P:rhamnose catabolic process"/>
    <property type="evidence" value="ECO:0007669"/>
    <property type="project" value="TreeGrafter"/>
</dbReference>
<dbReference type="Gene3D" id="3.30.420.40">
    <property type="match status" value="1"/>
</dbReference>
<feature type="domain" description="Carbohydrate kinase FGGY C-terminal" evidence="4">
    <location>
        <begin position="7"/>
        <end position="91"/>
    </location>
</feature>
<dbReference type="GO" id="GO:0006071">
    <property type="term" value="P:glycerol metabolic process"/>
    <property type="evidence" value="ECO:0007669"/>
    <property type="project" value="TreeGrafter"/>
</dbReference>
<evidence type="ECO:0000256" key="2">
    <source>
        <dbReference type="ARBA" id="ARBA00022679"/>
    </source>
</evidence>
<organism evidence="5">
    <name type="scientific">uncultured Thermomicrobiales bacterium</name>
    <dbReference type="NCBI Taxonomy" id="1645740"/>
    <lineage>
        <taxon>Bacteria</taxon>
        <taxon>Pseudomonadati</taxon>
        <taxon>Thermomicrobiota</taxon>
        <taxon>Thermomicrobia</taxon>
        <taxon>Thermomicrobiales</taxon>
        <taxon>environmental samples</taxon>
    </lineage>
</organism>
<protein>
    <submittedName>
        <fullName evidence="5">Rhamnulokinase</fullName>
        <ecNumber evidence="5">2.7.1.5</ecNumber>
    </submittedName>
</protein>
<sequence length="144" mass="15401">RAACAESGQAPPTEPGPLVRCLFESLALKYRWVLEEIEAIAGWRAECIHVVGGGSRNAMLNALTADATGRPVLAGPVEATALGNLLTQAMARGELASLAEIRAVVRRSTDPRPFEPDPDRGAWDDAYGRFGQIMASDAERQGRT</sequence>
<dbReference type="InterPro" id="IPR018485">
    <property type="entry name" value="FGGY_C"/>
</dbReference>
<evidence type="ECO:0000256" key="3">
    <source>
        <dbReference type="ARBA" id="ARBA00022777"/>
    </source>
</evidence>
<name>A0A6J4URG7_9BACT</name>
<proteinExistence type="inferred from homology"/>
<dbReference type="SUPFAM" id="SSF53067">
    <property type="entry name" value="Actin-like ATPase domain"/>
    <property type="match status" value="1"/>
</dbReference>
<dbReference type="AlphaFoldDB" id="A0A6J4URG7"/>
<gene>
    <name evidence="5" type="ORF">AVDCRST_MAG73-3352</name>
</gene>
<comment type="similarity">
    <text evidence="1">Belongs to the FGGY kinase family.</text>
</comment>
<evidence type="ECO:0000259" key="4">
    <source>
        <dbReference type="Pfam" id="PF02782"/>
    </source>
</evidence>
<dbReference type="InterPro" id="IPR043129">
    <property type="entry name" value="ATPase_NBD"/>
</dbReference>
<dbReference type="GO" id="GO:0008993">
    <property type="term" value="F:rhamnulokinase activity"/>
    <property type="evidence" value="ECO:0007669"/>
    <property type="project" value="UniProtKB-EC"/>
</dbReference>
<evidence type="ECO:0000256" key="1">
    <source>
        <dbReference type="ARBA" id="ARBA00009156"/>
    </source>
</evidence>
<dbReference type="PANTHER" id="PTHR10196:SF93">
    <property type="entry name" value="L-RHAMNULOKINASE"/>
    <property type="match status" value="1"/>
</dbReference>
<feature type="non-terminal residue" evidence="5">
    <location>
        <position position="1"/>
    </location>
</feature>
<keyword evidence="3 5" id="KW-0418">Kinase</keyword>
<reference evidence="5" key="1">
    <citation type="submission" date="2020-02" db="EMBL/GenBank/DDBJ databases">
        <authorList>
            <person name="Meier V. D."/>
        </authorList>
    </citation>
    <scope>NUCLEOTIDE SEQUENCE</scope>
    <source>
        <strain evidence="5">AVDCRST_MAG73</strain>
    </source>
</reference>
<accession>A0A6J4URG7</accession>
<dbReference type="EC" id="2.7.1.5" evidence="5"/>
<dbReference type="GO" id="GO:0004370">
    <property type="term" value="F:glycerol kinase activity"/>
    <property type="evidence" value="ECO:0007669"/>
    <property type="project" value="TreeGrafter"/>
</dbReference>
<dbReference type="Pfam" id="PF02782">
    <property type="entry name" value="FGGY_C"/>
    <property type="match status" value="1"/>
</dbReference>
<dbReference type="GO" id="GO:0005829">
    <property type="term" value="C:cytosol"/>
    <property type="evidence" value="ECO:0007669"/>
    <property type="project" value="TreeGrafter"/>
</dbReference>
<dbReference type="PANTHER" id="PTHR10196">
    <property type="entry name" value="SUGAR KINASE"/>
    <property type="match status" value="1"/>
</dbReference>
<keyword evidence="2 5" id="KW-0808">Transferase</keyword>
<evidence type="ECO:0000313" key="5">
    <source>
        <dbReference type="EMBL" id="CAA9556908.1"/>
    </source>
</evidence>